<organism evidence="1 2">
    <name type="scientific">Methylomonas methanica</name>
    <dbReference type="NCBI Taxonomy" id="421"/>
    <lineage>
        <taxon>Bacteria</taxon>
        <taxon>Pseudomonadati</taxon>
        <taxon>Pseudomonadota</taxon>
        <taxon>Gammaproteobacteria</taxon>
        <taxon>Methylococcales</taxon>
        <taxon>Methylococcaceae</taxon>
        <taxon>Methylomonas</taxon>
    </lineage>
</organism>
<gene>
    <name evidence="1" type="ORF">A1332_24480</name>
</gene>
<dbReference type="RefSeq" id="WP_064006850.1">
    <property type="nucleotide sequence ID" value="NZ_LUUG01000037.1"/>
</dbReference>
<sequence length="160" mass="17389">MDLSLIQGTISGLKVAGDIAKGLLELKTLSEVQGKVIELQSAILSAQGNALSANADQSAMVEEIRALKEEIARVKAWDTQKQRYKLVQPWSAGVAYALIESMSNSEPPHLICTNCYEIGRKSILNPVEDSQKWVHYACPVCKAQIPTGYRGGVTPQYAAD</sequence>
<name>A0A177MTK2_METMH</name>
<dbReference type="EMBL" id="LUUG01000037">
    <property type="protein sequence ID" value="OAI09088.1"/>
    <property type="molecule type" value="Genomic_DNA"/>
</dbReference>
<proteinExistence type="predicted"/>
<reference evidence="1 2" key="1">
    <citation type="submission" date="2016-03" db="EMBL/GenBank/DDBJ databases">
        <authorList>
            <person name="Ploux O."/>
        </authorList>
    </citation>
    <scope>NUCLEOTIDE SEQUENCE [LARGE SCALE GENOMIC DNA]</scope>
    <source>
        <strain evidence="1 2">R-45363</strain>
    </source>
</reference>
<comment type="caution">
    <text evidence="1">The sequence shown here is derived from an EMBL/GenBank/DDBJ whole genome shotgun (WGS) entry which is preliminary data.</text>
</comment>
<evidence type="ECO:0000313" key="2">
    <source>
        <dbReference type="Proteomes" id="UP000078090"/>
    </source>
</evidence>
<dbReference type="OrthoDB" id="6119186at2"/>
<dbReference type="AlphaFoldDB" id="A0A177MTK2"/>
<protein>
    <submittedName>
        <fullName evidence="1">Uncharacterized protein</fullName>
    </submittedName>
</protein>
<dbReference type="Proteomes" id="UP000078090">
    <property type="component" value="Unassembled WGS sequence"/>
</dbReference>
<evidence type="ECO:0000313" key="1">
    <source>
        <dbReference type="EMBL" id="OAI09088.1"/>
    </source>
</evidence>
<accession>A0A177MTK2</accession>